<protein>
    <submittedName>
        <fullName evidence="1">Uncharacterized protein</fullName>
    </submittedName>
</protein>
<gene>
    <name evidence="1" type="ORF">PVBG_06404</name>
</gene>
<reference evidence="1 2" key="1">
    <citation type="submission" date="2011-08" db="EMBL/GenBank/DDBJ databases">
        <title>The Genome Sequence of Plasmodium vivax Brazil I.</title>
        <authorList>
            <consortium name="The Broad Institute Genome Sequencing Platform"/>
            <consortium name="The Broad Institute Genome Sequencing Center for Infectious Disease"/>
            <person name="Neafsey D."/>
            <person name="Carlton J."/>
            <person name="Barnwell J."/>
            <person name="Collins W."/>
            <person name="Escalante A."/>
            <person name="Mullikin J."/>
            <person name="Saul A."/>
            <person name="Guigo R."/>
            <person name="Camara F."/>
            <person name="Young S.K."/>
            <person name="Zeng Q."/>
            <person name="Gargeya S."/>
            <person name="Fitzgerald M."/>
            <person name="Haas B."/>
            <person name="Abouelleil A."/>
            <person name="Alvarado L."/>
            <person name="Arachchi H.M."/>
            <person name="Berlin A."/>
            <person name="Brown A."/>
            <person name="Chapman S.B."/>
            <person name="Chen Z."/>
            <person name="Dunbar C."/>
            <person name="Freedman E."/>
            <person name="Gearin G."/>
            <person name="Gellesch M."/>
            <person name="Goldberg J."/>
            <person name="Griggs A."/>
            <person name="Gujja S."/>
            <person name="Heiman D."/>
            <person name="Howarth C."/>
            <person name="Larson L."/>
            <person name="Lui A."/>
            <person name="MacDonald P.J.P."/>
            <person name="Montmayeur A."/>
            <person name="Murphy C."/>
            <person name="Neiman D."/>
            <person name="Pearson M."/>
            <person name="Priest M."/>
            <person name="Roberts A."/>
            <person name="Saif S."/>
            <person name="Shea T."/>
            <person name="Shenoy N."/>
            <person name="Sisk P."/>
            <person name="Stolte C."/>
            <person name="Sykes S."/>
            <person name="Wortman J."/>
            <person name="Nusbaum C."/>
            <person name="Birren B."/>
        </authorList>
    </citation>
    <scope>NUCLEOTIDE SEQUENCE [LARGE SCALE GENOMIC DNA]</scope>
    <source>
        <strain evidence="1 2">Brazil I</strain>
    </source>
</reference>
<accession>A0A0J9SMU0</accession>
<organism evidence="1 2">
    <name type="scientific">Plasmodium vivax (strain Brazil I)</name>
    <dbReference type="NCBI Taxonomy" id="1033975"/>
    <lineage>
        <taxon>Eukaryota</taxon>
        <taxon>Sar</taxon>
        <taxon>Alveolata</taxon>
        <taxon>Apicomplexa</taxon>
        <taxon>Aconoidasida</taxon>
        <taxon>Haemosporida</taxon>
        <taxon>Plasmodiidae</taxon>
        <taxon>Plasmodium</taxon>
        <taxon>Plasmodium (Plasmodium)</taxon>
    </lineage>
</organism>
<evidence type="ECO:0000313" key="1">
    <source>
        <dbReference type="EMBL" id="KMZ83307.1"/>
    </source>
</evidence>
<dbReference type="Proteomes" id="UP000053327">
    <property type="component" value="Unassembled WGS sequence"/>
</dbReference>
<dbReference type="OrthoDB" id="388072at2759"/>
<dbReference type="AlphaFoldDB" id="A0A0J9SMU0"/>
<feature type="non-terminal residue" evidence="1">
    <location>
        <position position="67"/>
    </location>
</feature>
<proteinExistence type="predicted"/>
<dbReference type="EMBL" id="KQ234939">
    <property type="protein sequence ID" value="KMZ83307.1"/>
    <property type="molecule type" value="Genomic_DNA"/>
</dbReference>
<name>A0A0J9SMU0_PLAV1</name>
<sequence length="67" mass="8180">MIWLSKSYNNKFNEIDNGEHIKKRCIYFKYWFYDQILKKKINDSEVDNLIKDCISKKNLYSSDESFS</sequence>
<evidence type="ECO:0000313" key="2">
    <source>
        <dbReference type="Proteomes" id="UP000053327"/>
    </source>
</evidence>